<dbReference type="Gene3D" id="3.40.50.150">
    <property type="entry name" value="Vaccinia Virus protein VP39"/>
    <property type="match status" value="1"/>
</dbReference>
<dbReference type="SUPFAM" id="SSF53335">
    <property type="entry name" value="S-adenosyl-L-methionine-dependent methyltransferases"/>
    <property type="match status" value="1"/>
</dbReference>
<keyword evidence="2" id="KW-0808">Transferase</keyword>
<reference evidence="3" key="1">
    <citation type="journal article" date="2020" name="Mol. Plant Microbe">
        <title>Rhizobial microsymbionts of the narrowly endemic Oxytropis species growing in Kamchatka are characterized by significant genetic diversity and possess a set of genes that are associated with T3SS and T6SS secretion systems and can affect the development of symbiosis.</title>
        <authorList>
            <person name="Safronova V."/>
            <person name="Guro P."/>
            <person name="Sazanova A."/>
            <person name="Kuznetsova I."/>
            <person name="Belimov A."/>
            <person name="Yakubov V."/>
            <person name="Chirak E."/>
            <person name="Afonin A."/>
            <person name="Gogolev Y."/>
            <person name="Andronov E."/>
            <person name="Tikhonovich I."/>
        </authorList>
    </citation>
    <scope>NUCLEOTIDE SEQUENCE [LARGE SCALE GENOMIC DNA]</scope>
    <source>
        <strain evidence="3">581</strain>
    </source>
</reference>
<dbReference type="EMBL" id="CP050292">
    <property type="protein sequence ID" value="QND70342.1"/>
    <property type="molecule type" value="Genomic_DNA"/>
</dbReference>
<dbReference type="RefSeq" id="WP_184514980.1">
    <property type="nucleotide sequence ID" value="NZ_CP050292.1"/>
</dbReference>
<evidence type="ECO:0000313" key="3">
    <source>
        <dbReference type="Proteomes" id="UP000515291"/>
    </source>
</evidence>
<accession>A0A7G6TUB0</accession>
<evidence type="ECO:0000313" key="2">
    <source>
        <dbReference type="EMBL" id="QND70342.1"/>
    </source>
</evidence>
<dbReference type="Proteomes" id="UP000515291">
    <property type="component" value="Chromosome"/>
</dbReference>
<dbReference type="GO" id="GO:0008168">
    <property type="term" value="F:methyltransferase activity"/>
    <property type="evidence" value="ECO:0007669"/>
    <property type="project" value="UniProtKB-KW"/>
</dbReference>
<feature type="domain" description="Methyltransferase" evidence="1">
    <location>
        <begin position="61"/>
        <end position="152"/>
    </location>
</feature>
<protein>
    <submittedName>
        <fullName evidence="2">Class I SAM-dependent methyltransferase</fullName>
    </submittedName>
</protein>
<dbReference type="InterPro" id="IPR041698">
    <property type="entry name" value="Methyltransf_25"/>
</dbReference>
<dbReference type="GO" id="GO:0032259">
    <property type="term" value="P:methylation"/>
    <property type="evidence" value="ECO:0007669"/>
    <property type="project" value="UniProtKB-KW"/>
</dbReference>
<proteinExistence type="predicted"/>
<dbReference type="KEGG" id="trb:HB776_03125"/>
<gene>
    <name evidence="2" type="ORF">HB776_03125</name>
</gene>
<sequence>MENLKTKEAQYQVCVEAASERGYETLGLRGSESWYQDPKHIVFRLSRYKFVSKMLSGRKHVLEVGCGDAFGTRIVQAEVGKLTAIDFDPVFIADVNDRMVDRWRFEAKTHDMLDGPVPGNFDAVYSLDVLEHIDPASERLFLKNAFGSLDVNGAAVIGLPSLESQPYASPQSKAGHVNCKSGPELKRLMEEYFHNVFLFSMNDEVVHTGFHKMANYVFAIGAGKRA</sequence>
<dbReference type="Pfam" id="PF13649">
    <property type="entry name" value="Methyltransf_25"/>
    <property type="match status" value="1"/>
</dbReference>
<dbReference type="InterPro" id="IPR029063">
    <property type="entry name" value="SAM-dependent_MTases_sf"/>
</dbReference>
<name>A0A7G6TUB0_9BRAD</name>
<dbReference type="AlphaFoldDB" id="A0A7G6TUB0"/>
<dbReference type="CDD" id="cd02440">
    <property type="entry name" value="AdoMet_MTases"/>
    <property type="match status" value="1"/>
</dbReference>
<keyword evidence="2" id="KW-0489">Methyltransferase</keyword>
<organism evidence="2 3">
    <name type="scientific">Tardiphaga robiniae</name>
    <dbReference type="NCBI Taxonomy" id="943830"/>
    <lineage>
        <taxon>Bacteria</taxon>
        <taxon>Pseudomonadati</taxon>
        <taxon>Pseudomonadota</taxon>
        <taxon>Alphaproteobacteria</taxon>
        <taxon>Hyphomicrobiales</taxon>
        <taxon>Nitrobacteraceae</taxon>
        <taxon>Tardiphaga</taxon>
    </lineage>
</organism>
<evidence type="ECO:0000259" key="1">
    <source>
        <dbReference type="Pfam" id="PF13649"/>
    </source>
</evidence>